<dbReference type="Proteomes" id="UP000322983">
    <property type="component" value="Chromosome"/>
</dbReference>
<dbReference type="AlphaFoldDB" id="A0A510DTR6"/>
<protein>
    <submittedName>
        <fullName evidence="1">Uncharacterized protein</fullName>
    </submittedName>
</protein>
<dbReference type="OrthoDB" id="379505at2157"/>
<accession>A0A510DTR6</accession>
<name>A0A510DTR6_9CREN</name>
<keyword evidence="2" id="KW-1185">Reference proteome</keyword>
<proteinExistence type="predicted"/>
<sequence>MSHENTHSQIDEYVKSNEDLQKAIELLKRDRKVTRVSLQFEFNLTTWKARKLYEELRFLCEKGLAFHIDETKELICQAYHGRVELITLHRGMEHLDFDEDLVKDEEELDEEEEEEE</sequence>
<dbReference type="EMBL" id="AP018929">
    <property type="protein sequence ID" value="BBG23557.1"/>
    <property type="molecule type" value="Genomic_DNA"/>
</dbReference>
<dbReference type="KEGG" id="step:IC006_0842"/>
<gene>
    <name evidence="1" type="ORF">IC006_0842</name>
</gene>
<evidence type="ECO:0000313" key="1">
    <source>
        <dbReference type="EMBL" id="BBG23557.1"/>
    </source>
</evidence>
<evidence type="ECO:0000313" key="2">
    <source>
        <dbReference type="Proteomes" id="UP000322983"/>
    </source>
</evidence>
<reference evidence="1 2" key="1">
    <citation type="journal article" date="2020" name="Int. J. Syst. Evol. Microbiol.">
        <title>Sulfuracidifex tepidarius gen. nov., sp. nov. and transfer of Sulfolobus metallicus Huber and Stetter 1992 to the genus Sulfuracidifex as Sulfuracidifex metallicus comb. nov.</title>
        <authorList>
            <person name="Itoh T."/>
            <person name="Miura T."/>
            <person name="Sakai H.D."/>
            <person name="Kato S."/>
            <person name="Ohkuma M."/>
            <person name="Takashina T."/>
        </authorList>
    </citation>
    <scope>NUCLEOTIDE SEQUENCE [LARGE SCALE GENOMIC DNA]</scope>
    <source>
        <strain evidence="1 2">IC-006</strain>
    </source>
</reference>
<organism evidence="1 2">
    <name type="scientific">Sulfuracidifex tepidarius</name>
    <dbReference type="NCBI Taxonomy" id="1294262"/>
    <lineage>
        <taxon>Archaea</taxon>
        <taxon>Thermoproteota</taxon>
        <taxon>Thermoprotei</taxon>
        <taxon>Sulfolobales</taxon>
        <taxon>Sulfolobaceae</taxon>
        <taxon>Sulfuracidifex</taxon>
    </lineage>
</organism>